<dbReference type="EMBL" id="CP158373">
    <property type="protein sequence ID" value="XBY65858.1"/>
    <property type="molecule type" value="Genomic_DNA"/>
</dbReference>
<accession>A0AAU7YAN6</accession>
<dbReference type="EMBL" id="AP023081">
    <property type="protein sequence ID" value="BCD87266.1"/>
    <property type="molecule type" value="Genomic_DNA"/>
</dbReference>
<dbReference type="AlphaFoldDB" id="A0AAU7YAN6"/>
<gene>
    <name evidence="3" type="ORF">ABS648_08865</name>
    <name evidence="2" type="ORF">PSm6_36730</name>
</gene>
<evidence type="ECO:0000256" key="1">
    <source>
        <dbReference type="SAM" id="SignalP"/>
    </source>
</evidence>
<feature type="signal peptide" evidence="1">
    <location>
        <begin position="1"/>
        <end position="20"/>
    </location>
</feature>
<protein>
    <submittedName>
        <fullName evidence="3">Uncharacterized protein</fullName>
    </submittedName>
</protein>
<proteinExistence type="predicted"/>
<reference evidence="3" key="2">
    <citation type="submission" date="2023-08" db="EMBL/GenBank/DDBJ databases">
        <title>Increased levels of nutrients transform a symbiont into a lethal pathobiont.</title>
        <authorList>
            <person name="Lachnit T."/>
            <person name="Ulrich L."/>
            <person name="Willmer F.M."/>
            <person name="Hasenbein T."/>
            <person name="Steiner L.X."/>
            <person name="Wolters M."/>
            <person name="Herbst E.M."/>
            <person name="Deines P."/>
        </authorList>
    </citation>
    <scope>NUCLEOTIDE SEQUENCE</scope>
    <source>
        <strain evidence="3">T3</strain>
    </source>
</reference>
<evidence type="ECO:0000313" key="4">
    <source>
        <dbReference type="Proteomes" id="UP001064896"/>
    </source>
</evidence>
<dbReference type="Proteomes" id="UP001064896">
    <property type="component" value="Chromosome"/>
</dbReference>
<organism evidence="3">
    <name type="scientific">Pseudomonas solani</name>
    <dbReference type="NCBI Taxonomy" id="2731552"/>
    <lineage>
        <taxon>Bacteria</taxon>
        <taxon>Pseudomonadati</taxon>
        <taxon>Pseudomonadota</taxon>
        <taxon>Gammaproteobacteria</taxon>
        <taxon>Pseudomonadales</taxon>
        <taxon>Pseudomonadaceae</taxon>
        <taxon>Pseudomonas</taxon>
    </lineage>
</organism>
<dbReference type="RefSeq" id="WP_021221647.1">
    <property type="nucleotide sequence ID" value="NZ_AP023081.1"/>
</dbReference>
<feature type="chain" id="PRO_5043896711" evidence="1">
    <location>
        <begin position="21"/>
        <end position="239"/>
    </location>
</feature>
<sequence length="239" mass="25627">MKPILIAALLGLTIVPTLQAQTLKKQRDWPASIKVPDAALKEQYEYDPAAGAISAKLLSTTQTFKGNAVLRQYSNGAPAGGSAGWADHLYAYHGFAAISSGSGMRTRVVKFQSSGAWPAKSFKVYSEVVADSGLNIRVLTQCELLASFPAAQALDPKLPGKIHKFDCKTQTLSEGVVDGMQFDKNAETYPGISYYSDYLDVVIDGRSGVDTPLQQQLEFLDASGQRQTISFTGDGASLP</sequence>
<keyword evidence="1" id="KW-0732">Signal</keyword>
<reference evidence="2" key="1">
    <citation type="submission" date="2020-05" db="EMBL/GenBank/DDBJ databases">
        <title>Complete genome sequence of Pseudomonas sp. Sm006.</title>
        <authorList>
            <person name="Takeuchi K."/>
            <person name="Someya N."/>
        </authorList>
    </citation>
    <scope>NUCLEOTIDE SEQUENCE</scope>
    <source>
        <strain evidence="2">Sm006</strain>
    </source>
</reference>
<keyword evidence="4" id="KW-1185">Reference proteome</keyword>
<evidence type="ECO:0000313" key="2">
    <source>
        <dbReference type="EMBL" id="BCD87266.1"/>
    </source>
</evidence>
<name>A0AAU7YAN6_9PSED</name>
<evidence type="ECO:0000313" key="3">
    <source>
        <dbReference type="EMBL" id="XBY65858.1"/>
    </source>
</evidence>